<feature type="domain" description="FAS1-like dehydratase" evidence="1">
    <location>
        <begin position="72"/>
        <end position="130"/>
    </location>
</feature>
<keyword evidence="3" id="KW-1185">Reference proteome</keyword>
<dbReference type="InterPro" id="IPR029069">
    <property type="entry name" value="HotDog_dom_sf"/>
</dbReference>
<dbReference type="PANTHER" id="PTHR28152">
    <property type="entry name" value="HYDROXYACYL-THIOESTER DEHYDRATASE TYPE 2, MITOCHONDRIAL"/>
    <property type="match status" value="1"/>
</dbReference>
<reference evidence="2 3" key="1">
    <citation type="journal article" date="2011" name="BMC Genomics">
        <title>Comparative genome analysis and genome-guided physiological analysis of Roseobacter litoralis.</title>
        <authorList>
            <person name="Kalhoefer D."/>
            <person name="Thole S."/>
            <person name="Voget S."/>
            <person name="Lehmann R."/>
            <person name="Liesegang H."/>
            <person name="Wollher A."/>
            <person name="Daniel R."/>
            <person name="Simon M."/>
            <person name="Brinkhoff T."/>
        </authorList>
    </citation>
    <scope>NUCLEOTIDE SEQUENCE [LARGE SCALE GENOMIC DNA]</scope>
    <source>
        <strain evidence="3">ATCC 49566 / DSM 6996 / JCM 21268 / NBRC 15278 / OCh 149</strain>
    </source>
</reference>
<dbReference type="AlphaFoldDB" id="F7ZJX6"/>
<dbReference type="GO" id="GO:0019171">
    <property type="term" value="F:(3R)-hydroxyacyl-[acyl-carrier-protein] dehydratase activity"/>
    <property type="evidence" value="ECO:0007669"/>
    <property type="project" value="TreeGrafter"/>
</dbReference>
<dbReference type="InterPro" id="IPR039569">
    <property type="entry name" value="FAS1-like_DH_region"/>
</dbReference>
<protein>
    <recommendedName>
        <fullName evidence="1">FAS1-like dehydratase domain-containing protein</fullName>
    </recommendedName>
</protein>
<dbReference type="SUPFAM" id="SSF54637">
    <property type="entry name" value="Thioesterase/thiol ester dehydrase-isomerase"/>
    <property type="match status" value="1"/>
</dbReference>
<name>F7ZJX6_ROSLO</name>
<dbReference type="HOGENOM" id="CLU_028690_3_0_5"/>
<evidence type="ECO:0000259" key="1">
    <source>
        <dbReference type="Pfam" id="PF13452"/>
    </source>
</evidence>
<dbReference type="RefSeq" id="WP_013963061.1">
    <property type="nucleotide sequence ID" value="NC_015730.1"/>
</dbReference>
<gene>
    <name evidence="2" type="ordered locus">RLO149_c031950</name>
</gene>
<dbReference type="Pfam" id="PF13452">
    <property type="entry name" value="FAS1_DH_region"/>
    <property type="match status" value="1"/>
</dbReference>
<dbReference type="STRING" id="391595.RLO149_c031950"/>
<dbReference type="PANTHER" id="PTHR28152:SF1">
    <property type="entry name" value="HYDROXYACYL-THIOESTER DEHYDRATASE TYPE 2, MITOCHONDRIAL"/>
    <property type="match status" value="1"/>
</dbReference>
<evidence type="ECO:0000313" key="2">
    <source>
        <dbReference type="EMBL" id="AEI95151.1"/>
    </source>
</evidence>
<dbReference type="OrthoDB" id="7183822at2"/>
<dbReference type="Gene3D" id="3.10.129.10">
    <property type="entry name" value="Hotdog Thioesterase"/>
    <property type="match status" value="2"/>
</dbReference>
<accession>F7ZJX6</accession>
<proteinExistence type="predicted"/>
<organism evidence="2 3">
    <name type="scientific">Roseobacter litoralis (strain ATCC 49566 / DSM 6996 / JCM 21268 / NBRC 15278 / OCh 149)</name>
    <dbReference type="NCBI Taxonomy" id="391595"/>
    <lineage>
        <taxon>Bacteria</taxon>
        <taxon>Pseudomonadati</taxon>
        <taxon>Pseudomonadota</taxon>
        <taxon>Alphaproteobacteria</taxon>
        <taxon>Rhodobacterales</taxon>
        <taxon>Roseobacteraceae</taxon>
        <taxon>Roseobacter</taxon>
    </lineage>
</organism>
<dbReference type="Proteomes" id="UP000001353">
    <property type="component" value="Chromosome"/>
</dbReference>
<dbReference type="eggNOG" id="COG3777">
    <property type="taxonomic scope" value="Bacteria"/>
</dbReference>
<dbReference type="EMBL" id="CP002623">
    <property type="protein sequence ID" value="AEI95151.1"/>
    <property type="molecule type" value="Genomic_DNA"/>
</dbReference>
<evidence type="ECO:0000313" key="3">
    <source>
        <dbReference type="Proteomes" id="UP000001353"/>
    </source>
</evidence>
<sequence>MLDTEFGNWIGRTEQCHGAFSSEAARKLSATVGGTAAKTGAPIPYLAHWCAFTPDTPMAGLAKDGHPNLGGFLPPIQLPRRMWAGGALEFYAPLHVGAEISRHSTIAAVAQKDGAAGPMVFVTVTHELREGDTLAIRETQDIVYLDIPAEFSPPRTKPTPTTPALIEAVEVNEALLFRFSALTFNAHRIHYDLPYAQNVEKYPGLVVHGPLQAMLLMQAATSFAKRAPRKFRFRSVHPMFHFDDIHLFGTETADGMTLCTGLVDGHQGMQAEITWEDTL</sequence>
<dbReference type="KEGG" id="rli:RLO149_c031950"/>
<dbReference type="InterPro" id="IPR052741">
    <property type="entry name" value="Mitochondrial_HTD2"/>
</dbReference>